<keyword evidence="10" id="KW-1185">Reference proteome</keyword>
<comment type="caution">
    <text evidence="9">The sequence shown here is derived from an EMBL/GenBank/DDBJ whole genome shotgun (WGS) entry which is preliminary data.</text>
</comment>
<accession>A0A4V5NG78</accession>
<feature type="transmembrane region" description="Helical" evidence="7">
    <location>
        <begin position="144"/>
        <end position="163"/>
    </location>
</feature>
<feature type="transmembrane region" description="Helical" evidence="7">
    <location>
        <begin position="395"/>
        <end position="413"/>
    </location>
</feature>
<feature type="domain" description="Major facilitator superfamily (MFS) profile" evidence="8">
    <location>
        <begin position="109"/>
        <end position="510"/>
    </location>
</feature>
<dbReference type="STRING" id="331657.A0A4V5NG78"/>
<dbReference type="Proteomes" id="UP000308768">
    <property type="component" value="Unassembled WGS sequence"/>
</dbReference>
<dbReference type="CDD" id="cd17323">
    <property type="entry name" value="MFS_Tpo1_MDR_like"/>
    <property type="match status" value="1"/>
</dbReference>
<feature type="transmembrane region" description="Helical" evidence="7">
    <location>
        <begin position="344"/>
        <end position="364"/>
    </location>
</feature>
<dbReference type="InterPro" id="IPR011701">
    <property type="entry name" value="MFS"/>
</dbReference>
<feature type="region of interest" description="Disordered" evidence="6">
    <location>
        <begin position="1"/>
        <end position="74"/>
    </location>
</feature>
<dbReference type="PANTHER" id="PTHR23502">
    <property type="entry name" value="MAJOR FACILITATOR SUPERFAMILY"/>
    <property type="match status" value="1"/>
</dbReference>
<feature type="transmembrane region" description="Helical" evidence="7">
    <location>
        <begin position="306"/>
        <end position="332"/>
    </location>
</feature>
<dbReference type="PROSITE" id="PS50850">
    <property type="entry name" value="MFS"/>
    <property type="match status" value="1"/>
</dbReference>
<dbReference type="GO" id="GO:0022857">
    <property type="term" value="F:transmembrane transporter activity"/>
    <property type="evidence" value="ECO:0007669"/>
    <property type="project" value="InterPro"/>
</dbReference>
<dbReference type="InterPro" id="IPR020846">
    <property type="entry name" value="MFS_dom"/>
</dbReference>
<dbReference type="SUPFAM" id="SSF103473">
    <property type="entry name" value="MFS general substrate transporter"/>
    <property type="match status" value="1"/>
</dbReference>
<evidence type="ECO:0000256" key="6">
    <source>
        <dbReference type="SAM" id="MobiDB-lite"/>
    </source>
</evidence>
<dbReference type="Gene3D" id="1.20.1250.20">
    <property type="entry name" value="MFS general substrate transporter like domains"/>
    <property type="match status" value="1"/>
</dbReference>
<evidence type="ECO:0000256" key="2">
    <source>
        <dbReference type="ARBA" id="ARBA00008335"/>
    </source>
</evidence>
<dbReference type="AlphaFoldDB" id="A0A4V5NG78"/>
<evidence type="ECO:0000256" key="3">
    <source>
        <dbReference type="ARBA" id="ARBA00022692"/>
    </source>
</evidence>
<name>A0A4V5NG78_9PEZI</name>
<feature type="transmembrane region" description="Helical" evidence="7">
    <location>
        <begin position="450"/>
        <end position="472"/>
    </location>
</feature>
<dbReference type="InterPro" id="IPR005829">
    <property type="entry name" value="Sugar_transporter_CS"/>
</dbReference>
<keyword evidence="4 7" id="KW-1133">Transmembrane helix</keyword>
<dbReference type="OrthoDB" id="3561359at2759"/>
<evidence type="ECO:0000259" key="8">
    <source>
        <dbReference type="PROSITE" id="PS50850"/>
    </source>
</evidence>
<proteinExistence type="inferred from homology"/>
<sequence>MVSSVESPEASSVESEKSQSPLPREETERIIASLDDEKQQQGKRTSNEFEPIRTSRPQTLAQTKNEEEGYNVPDADQAVDPEKEFEVKWDGDNDPMNPRSKSKLHKWIIVLIVSSSSLCVTCASAMYTSTYAQIEPEFGSSREVATLGLSLFVMGLGCGPMVLSPLSEFYGRRPIYIYSYLMFLIWLIPCAVAPNIQTMLIARFFDGLAGSAFLSVAGGTVGDMFVKAELSAPMMVYTASPFIGPELGPVIGGFINQYTNWKAIKLRKETGNEAWKAPIEKLTRSIPRTVLWSCIRPFQLLFLEPMCLNLCILSAILLGILYLFFGAFPLVFKNNHGFTLSQSGLTFLGIFIGMIMGILSDPLWRKNYVRLIRKREEQGGEPGGSEPEYRLPPTILGAVLVPIGLFGFGWTTYPWVHWIVPIIFSVLFGLGNIFVFSGVFTFLVDCYPLYAASALAANSFARSSFAAAFPLFGVQMYNKLGYQWASSLLAFLALAMAPFPYLFFIYGKKLRGHSRFASA</sequence>
<feature type="compositionally biased region" description="Basic and acidic residues" evidence="6">
    <location>
        <begin position="23"/>
        <end position="53"/>
    </location>
</feature>
<dbReference type="FunFam" id="1.20.1250.20:FF:000082">
    <property type="entry name" value="MFS multidrug transporter, putative"/>
    <property type="match status" value="1"/>
</dbReference>
<feature type="transmembrane region" description="Helical" evidence="7">
    <location>
        <begin position="107"/>
        <end position="132"/>
    </location>
</feature>
<keyword evidence="5 7" id="KW-0472">Membrane</keyword>
<dbReference type="EMBL" id="NAJN01000401">
    <property type="protein sequence ID" value="TKA73879.1"/>
    <property type="molecule type" value="Genomic_DNA"/>
</dbReference>
<dbReference type="GO" id="GO:0005886">
    <property type="term" value="C:plasma membrane"/>
    <property type="evidence" value="ECO:0007669"/>
    <property type="project" value="TreeGrafter"/>
</dbReference>
<evidence type="ECO:0000256" key="7">
    <source>
        <dbReference type="SAM" id="Phobius"/>
    </source>
</evidence>
<feature type="compositionally biased region" description="Low complexity" evidence="6">
    <location>
        <begin position="1"/>
        <end position="13"/>
    </location>
</feature>
<organism evidence="9 10">
    <name type="scientific">Cryomyces minteri</name>
    <dbReference type="NCBI Taxonomy" id="331657"/>
    <lineage>
        <taxon>Eukaryota</taxon>
        <taxon>Fungi</taxon>
        <taxon>Dikarya</taxon>
        <taxon>Ascomycota</taxon>
        <taxon>Pezizomycotina</taxon>
        <taxon>Dothideomycetes</taxon>
        <taxon>Dothideomycetes incertae sedis</taxon>
        <taxon>Cryomyces</taxon>
    </lineage>
</organism>
<gene>
    <name evidence="9" type="ORF">B0A49_03166</name>
</gene>
<protein>
    <recommendedName>
        <fullName evidence="8">Major facilitator superfamily (MFS) profile domain-containing protein</fullName>
    </recommendedName>
</protein>
<dbReference type="InterPro" id="IPR036259">
    <property type="entry name" value="MFS_trans_sf"/>
</dbReference>
<dbReference type="PROSITE" id="PS00216">
    <property type="entry name" value="SUGAR_TRANSPORT_1"/>
    <property type="match status" value="1"/>
</dbReference>
<feature type="transmembrane region" description="Helical" evidence="7">
    <location>
        <begin position="175"/>
        <end position="196"/>
    </location>
</feature>
<evidence type="ECO:0000313" key="10">
    <source>
        <dbReference type="Proteomes" id="UP000308768"/>
    </source>
</evidence>
<feature type="transmembrane region" description="Helical" evidence="7">
    <location>
        <begin position="419"/>
        <end position="443"/>
    </location>
</feature>
<dbReference type="GO" id="GO:0042908">
    <property type="term" value="P:xenobiotic transport"/>
    <property type="evidence" value="ECO:0007669"/>
    <property type="project" value="UniProtKB-ARBA"/>
</dbReference>
<feature type="transmembrane region" description="Helical" evidence="7">
    <location>
        <begin position="484"/>
        <end position="506"/>
    </location>
</feature>
<comment type="similarity">
    <text evidence="2">Belongs to the major facilitator superfamily.</text>
</comment>
<evidence type="ECO:0000256" key="5">
    <source>
        <dbReference type="ARBA" id="ARBA00023136"/>
    </source>
</evidence>
<dbReference type="PANTHER" id="PTHR23502:SF7">
    <property type="entry name" value="DRUG_PROTON ANTIPORTER YHK8-RELATED"/>
    <property type="match status" value="1"/>
</dbReference>
<dbReference type="Gene3D" id="1.20.1720.10">
    <property type="entry name" value="Multidrug resistance protein D"/>
    <property type="match status" value="1"/>
</dbReference>
<comment type="subcellular location">
    <subcellularLocation>
        <location evidence="1">Membrane</location>
        <topology evidence="1">Multi-pass membrane protein</topology>
    </subcellularLocation>
</comment>
<dbReference type="GO" id="GO:0140115">
    <property type="term" value="P:export across plasma membrane"/>
    <property type="evidence" value="ECO:0007669"/>
    <property type="project" value="UniProtKB-ARBA"/>
</dbReference>
<keyword evidence="3 7" id="KW-0812">Transmembrane</keyword>
<evidence type="ECO:0000256" key="1">
    <source>
        <dbReference type="ARBA" id="ARBA00004141"/>
    </source>
</evidence>
<evidence type="ECO:0000256" key="4">
    <source>
        <dbReference type="ARBA" id="ARBA00022989"/>
    </source>
</evidence>
<dbReference type="Pfam" id="PF07690">
    <property type="entry name" value="MFS_1"/>
    <property type="match status" value="2"/>
</dbReference>
<evidence type="ECO:0000313" key="9">
    <source>
        <dbReference type="EMBL" id="TKA73879.1"/>
    </source>
</evidence>
<reference evidence="9 10" key="1">
    <citation type="submission" date="2017-03" db="EMBL/GenBank/DDBJ databases">
        <title>Genomes of endolithic fungi from Antarctica.</title>
        <authorList>
            <person name="Coleine C."/>
            <person name="Masonjones S."/>
            <person name="Stajich J.E."/>
        </authorList>
    </citation>
    <scope>NUCLEOTIDE SEQUENCE [LARGE SCALE GENOMIC DNA]</scope>
    <source>
        <strain evidence="9 10">CCFEE 5187</strain>
    </source>
</reference>